<dbReference type="GO" id="GO:0034220">
    <property type="term" value="P:monoatomic ion transmembrane transport"/>
    <property type="evidence" value="ECO:0007669"/>
    <property type="project" value="UniProtKB-KW"/>
</dbReference>
<sequence length="127" mass="13407">MLATLTARSLTAGAEIVAAAREAPTRAMLRRAGADAVVTSAETTGRLLGVATRSPSVVTVVDDMLTPETGYRLAERSVRSSETGRQLRGLEDIVVSLVRDGALRAPSPDADDTARAGDRILYLENRA</sequence>
<accession>R7WMH7</accession>
<proteinExistence type="predicted"/>
<dbReference type="Proteomes" id="UP000013525">
    <property type="component" value="Unassembled WGS sequence"/>
</dbReference>
<gene>
    <name evidence="1" type="ORF">Rrhod_2061</name>
</gene>
<evidence type="ECO:0000313" key="2">
    <source>
        <dbReference type="Proteomes" id="UP000013525"/>
    </source>
</evidence>
<keyword evidence="2" id="KW-1185">Reference proteome</keyword>
<dbReference type="SUPFAM" id="SSF51735">
    <property type="entry name" value="NAD(P)-binding Rossmann-fold domains"/>
    <property type="match status" value="1"/>
</dbReference>
<keyword evidence="1" id="KW-0813">Transport</keyword>
<dbReference type="EMBL" id="APMY01000064">
    <property type="protein sequence ID" value="EOM76521.1"/>
    <property type="molecule type" value="Genomic_DNA"/>
</dbReference>
<dbReference type="eggNOG" id="COG1226">
    <property type="taxonomic scope" value="Bacteria"/>
</dbReference>
<comment type="caution">
    <text evidence="1">The sequence shown here is derived from an EMBL/GenBank/DDBJ whole genome shotgun (WGS) entry which is preliminary data.</text>
</comment>
<dbReference type="InterPro" id="IPR036291">
    <property type="entry name" value="NAD(P)-bd_dom_sf"/>
</dbReference>
<keyword evidence="1" id="KW-0406">Ion transport</keyword>
<protein>
    <submittedName>
        <fullName evidence="1">Potassium channel protein</fullName>
    </submittedName>
</protein>
<dbReference type="PATRIC" id="fig|1273125.3.peg.1988"/>
<keyword evidence="1" id="KW-0407">Ion channel</keyword>
<name>R7WMH7_9NOCA</name>
<dbReference type="AlphaFoldDB" id="R7WMH7"/>
<reference evidence="1 2" key="1">
    <citation type="journal article" date="2013" name="Genome Announc.">
        <title>Draft Genome Sequence of Rhodococcus rhodnii Strain LMG5362, a Symbiont of Rhodnius prolixus (Hemiptera, Reduviidae, Triatominae), the Principle Vector of Trypanosoma cruzi.</title>
        <authorList>
            <person name="Pachebat J.A."/>
            <person name="van Keulen G."/>
            <person name="Whitten M.M."/>
            <person name="Girdwood S."/>
            <person name="Del Sol R."/>
            <person name="Dyson P.J."/>
            <person name="Facey P.D."/>
        </authorList>
    </citation>
    <scope>NUCLEOTIDE SEQUENCE [LARGE SCALE GENOMIC DNA]</scope>
    <source>
        <strain evidence="1 2">LMG 5362</strain>
    </source>
</reference>
<dbReference type="Gene3D" id="3.40.50.720">
    <property type="entry name" value="NAD(P)-binding Rossmann-like Domain"/>
    <property type="match status" value="1"/>
</dbReference>
<evidence type="ECO:0000313" key="1">
    <source>
        <dbReference type="EMBL" id="EOM76521.1"/>
    </source>
</evidence>
<organism evidence="1 2">
    <name type="scientific">Rhodococcus rhodnii LMG 5362</name>
    <dbReference type="NCBI Taxonomy" id="1273125"/>
    <lineage>
        <taxon>Bacteria</taxon>
        <taxon>Bacillati</taxon>
        <taxon>Actinomycetota</taxon>
        <taxon>Actinomycetes</taxon>
        <taxon>Mycobacteriales</taxon>
        <taxon>Nocardiaceae</taxon>
        <taxon>Rhodococcus</taxon>
    </lineage>
</organism>